<dbReference type="AlphaFoldDB" id="F8L5Z4"/>
<evidence type="ECO:0000313" key="1">
    <source>
        <dbReference type="EMBL" id="CCB88140.1"/>
    </source>
</evidence>
<proteinExistence type="predicted"/>
<sequence length="327" mass="38125">MTPIAPSSSLFMTLVKAPFQIVYDLIWFAILCVKWLFDTVYEFFNPPSFHQPEVTIVVDPNLIALGEVKRSELARQGKEAWNKGMDAIAQEGVRSQKEFDLIHMGRIIPTHEQLQRKQILHIQGTENKEEAKLYLTVRLPKSQLVHFPHDIRVRLKEFDQEQELELYFVIYDLSHIREKTFSFLYHFVNQTDKMEEREVYTGVFHSEGLEPQRDSEVTYGQFSPCKVRLKETETLSSQLKFRLDQPYGSFFTAAQFVNEKGHNQKGLGIFGIVVRDWHKSEPQKIAAAAEEKSLRDFLTKLLELNFSTSHTLSSLFNYNENYYFAGI</sequence>
<dbReference type="KEGG" id="sng:SNE_A02630"/>
<dbReference type="STRING" id="331113.SNE_A02630"/>
<evidence type="ECO:0000313" key="2">
    <source>
        <dbReference type="Proteomes" id="UP000000496"/>
    </source>
</evidence>
<dbReference type="HOGENOM" id="CLU_849651_0_0_0"/>
<reference key="1">
    <citation type="journal article" date="2011" name="Mol. Biol. Evol.">
        <title>Unity in variety -- the pan-genome of the Chlamydiae.</title>
        <authorList>
            <person name="Collingro A."/>
            <person name="Tischler P."/>
            <person name="Weinmaier T."/>
            <person name="Penz T."/>
            <person name="Heinz E."/>
            <person name="Brunham R.C."/>
            <person name="Read T.D."/>
            <person name="Bavoil P.M."/>
            <person name="Sachse K."/>
            <person name="Kahane S."/>
            <person name="Friedman M.G."/>
            <person name="Rattei T."/>
            <person name="Myers G.S.A."/>
            <person name="Horn M."/>
        </authorList>
    </citation>
    <scope>NUCLEOTIDE SEQUENCE</scope>
    <source>
        <strain>Z</strain>
    </source>
</reference>
<name>F8L5Z4_SIMNZ</name>
<organism evidence="1 2">
    <name type="scientific">Simkania negevensis (strain ATCC VR-1471 / DSM 27360 / Z)</name>
    <dbReference type="NCBI Taxonomy" id="331113"/>
    <lineage>
        <taxon>Bacteria</taxon>
        <taxon>Pseudomonadati</taxon>
        <taxon>Chlamydiota</taxon>
        <taxon>Chlamydiia</taxon>
        <taxon>Parachlamydiales</taxon>
        <taxon>Simkaniaceae</taxon>
        <taxon>Simkania</taxon>
    </lineage>
</organism>
<accession>F8L5Z4</accession>
<protein>
    <submittedName>
        <fullName evidence="1">Uncharacterized protein</fullName>
    </submittedName>
</protein>
<dbReference type="Proteomes" id="UP000000496">
    <property type="component" value="Chromosome gsn.131"/>
</dbReference>
<keyword evidence="2" id="KW-1185">Reference proteome</keyword>
<gene>
    <name evidence="1" type="ordered locus">SNE_A02630</name>
</gene>
<reference evidence="1 2" key="2">
    <citation type="journal article" date="2011" name="Mol. Biol. Evol.">
        <title>Unity in variety--the pan-genome of the Chlamydiae.</title>
        <authorList>
            <person name="Collingro A."/>
            <person name="Tischler P."/>
            <person name="Weinmaier T."/>
            <person name="Penz T."/>
            <person name="Heinz E."/>
            <person name="Brunham R.C."/>
            <person name="Read T.D."/>
            <person name="Bavoil P.M."/>
            <person name="Sachse K."/>
            <person name="Kahane S."/>
            <person name="Friedman M.G."/>
            <person name="Rattei T."/>
            <person name="Myers G.S."/>
            <person name="Horn M."/>
        </authorList>
    </citation>
    <scope>NUCLEOTIDE SEQUENCE [LARGE SCALE GENOMIC DNA]</scope>
    <source>
        <strain evidence="2">ATCC VR-1471 / Z</strain>
    </source>
</reference>
<dbReference type="RefSeq" id="WP_013942607.1">
    <property type="nucleotide sequence ID" value="NC_015713.1"/>
</dbReference>
<dbReference type="EMBL" id="FR872582">
    <property type="protein sequence ID" value="CCB88140.1"/>
    <property type="molecule type" value="Genomic_DNA"/>
</dbReference>